<evidence type="ECO:0000259" key="2">
    <source>
        <dbReference type="Pfam" id="PF01321"/>
    </source>
</evidence>
<dbReference type="InterPro" id="IPR029149">
    <property type="entry name" value="Creatin/AminoP/Spt16_N"/>
</dbReference>
<keyword evidence="4" id="KW-1185">Reference proteome</keyword>
<dbReference type="InterPro" id="IPR050659">
    <property type="entry name" value="Peptidase_M24B"/>
</dbReference>
<dbReference type="SUPFAM" id="SSF53092">
    <property type="entry name" value="Creatinase/prolidase N-terminal domain"/>
    <property type="match status" value="1"/>
</dbReference>
<dbReference type="EMBL" id="LAQL01000017">
    <property type="protein sequence ID" value="KLN59275.1"/>
    <property type="molecule type" value="Genomic_DNA"/>
</dbReference>
<evidence type="ECO:0000313" key="3">
    <source>
        <dbReference type="EMBL" id="KLN59275.1"/>
    </source>
</evidence>
<evidence type="ECO:0000313" key="4">
    <source>
        <dbReference type="Proteomes" id="UP000035444"/>
    </source>
</evidence>
<proteinExistence type="predicted"/>
<dbReference type="Proteomes" id="UP000035444">
    <property type="component" value="Unassembled WGS sequence"/>
</dbReference>
<dbReference type="PANTHER" id="PTHR46112:SF2">
    <property type="entry name" value="XAA-PRO AMINOPEPTIDASE P-RELATED"/>
    <property type="match status" value="1"/>
</dbReference>
<dbReference type="InterPro" id="IPR036005">
    <property type="entry name" value="Creatinase/aminopeptidase-like"/>
</dbReference>
<name>A0A0H2MRI8_9PROT</name>
<organism evidence="3 4">
    <name type="scientific">Kiloniella spongiae</name>
    <dbReference type="NCBI Taxonomy" id="1489064"/>
    <lineage>
        <taxon>Bacteria</taxon>
        <taxon>Pseudomonadati</taxon>
        <taxon>Pseudomonadota</taxon>
        <taxon>Alphaproteobacteria</taxon>
        <taxon>Rhodospirillales</taxon>
        <taxon>Kiloniellaceae</taxon>
        <taxon>Kiloniella</taxon>
    </lineage>
</organism>
<sequence>MAIHFSEEELAQRRQNTINEMVKRNLDGMLIFRQESMFYLTGYDTFGYVFFQCLYLGSDGTMTLLTRSADLRQARHTSIIDDVRIWVDGPDATPELELRKILDEHGGKDKTFGVELESYGLTARNGRRLYAALDCFCRLEDASDLISQLRVIKSPAELGYVRKAAELADNALREANELCVPGAFEGDILAAMQGAVFKGGGDYPGNEFIIGSGQDALLCRYFTGRRHLDAEDQITLEWAGAYRHYHAAMMRTIVIGTPTVRQIEMHKVATDAMAACMETLKPGAAVGDVFDAYARVADEAGMQEHRLNATGYSLGTTFAPNWMDWPMFYHGNPVEVQENMVFFLHMILMDSDNNTAMCPGQTVVVTKDGCENLSKMPLDLISNG</sequence>
<dbReference type="InterPro" id="IPR000994">
    <property type="entry name" value="Pept_M24"/>
</dbReference>
<dbReference type="Pfam" id="PF00557">
    <property type="entry name" value="Peptidase_M24"/>
    <property type="match status" value="1"/>
</dbReference>
<dbReference type="CDD" id="cd01066">
    <property type="entry name" value="APP_MetAP"/>
    <property type="match status" value="1"/>
</dbReference>
<dbReference type="InterPro" id="IPR000587">
    <property type="entry name" value="Creatinase_N"/>
</dbReference>
<dbReference type="Gene3D" id="3.90.230.10">
    <property type="entry name" value="Creatinase/methionine aminopeptidase superfamily"/>
    <property type="match status" value="1"/>
</dbReference>
<dbReference type="Pfam" id="PF01321">
    <property type="entry name" value="Creatinase_N"/>
    <property type="match status" value="1"/>
</dbReference>
<dbReference type="PANTHER" id="PTHR46112">
    <property type="entry name" value="AMINOPEPTIDASE"/>
    <property type="match status" value="1"/>
</dbReference>
<feature type="domain" description="Creatinase N-terminal" evidence="2">
    <location>
        <begin position="13"/>
        <end position="152"/>
    </location>
</feature>
<dbReference type="OrthoDB" id="8286321at2"/>
<dbReference type="PATRIC" id="fig|1489064.4.peg.670"/>
<dbReference type="STRING" id="1489064.WH96_18340"/>
<dbReference type="SUPFAM" id="SSF55920">
    <property type="entry name" value="Creatinase/aminopeptidase"/>
    <property type="match status" value="1"/>
</dbReference>
<dbReference type="AlphaFoldDB" id="A0A0H2MRI8"/>
<protein>
    <submittedName>
        <fullName evidence="3">Xaa-Pro dipeptidase</fullName>
    </submittedName>
</protein>
<feature type="domain" description="Peptidase M24" evidence="1">
    <location>
        <begin position="161"/>
        <end position="366"/>
    </location>
</feature>
<accession>A0A0H2MRI8</accession>
<dbReference type="Gene3D" id="3.40.350.10">
    <property type="entry name" value="Creatinase/prolidase N-terminal domain"/>
    <property type="match status" value="1"/>
</dbReference>
<reference evidence="3 4" key="1">
    <citation type="submission" date="2015-03" db="EMBL/GenBank/DDBJ databases">
        <title>Genome Sequence of Kiloniella spongiae MEBiC09566, isolated from a marine sponge.</title>
        <authorList>
            <person name="Shao Z."/>
            <person name="Wang L."/>
            <person name="Li X."/>
        </authorList>
    </citation>
    <scope>NUCLEOTIDE SEQUENCE [LARGE SCALE GENOMIC DNA]</scope>
    <source>
        <strain evidence="3 4">MEBiC09566</strain>
    </source>
</reference>
<comment type="caution">
    <text evidence="3">The sequence shown here is derived from an EMBL/GenBank/DDBJ whole genome shotgun (WGS) entry which is preliminary data.</text>
</comment>
<gene>
    <name evidence="3" type="ORF">WH96_18340</name>
</gene>
<evidence type="ECO:0000259" key="1">
    <source>
        <dbReference type="Pfam" id="PF00557"/>
    </source>
</evidence>